<dbReference type="STRING" id="857340.A0A086T5Z8"/>
<dbReference type="EMBL" id="JPKY01000042">
    <property type="protein sequence ID" value="KFH44780.1"/>
    <property type="molecule type" value="Genomic_DNA"/>
</dbReference>
<dbReference type="InterPro" id="IPR036864">
    <property type="entry name" value="Zn2-C6_fun-type_DNA-bd_sf"/>
</dbReference>
<evidence type="ECO:0000313" key="8">
    <source>
        <dbReference type="Proteomes" id="UP000029964"/>
    </source>
</evidence>
<comment type="caution">
    <text evidence="7">The sequence shown here is derived from an EMBL/GenBank/DDBJ whole genome shotgun (WGS) entry which is preliminary data.</text>
</comment>
<evidence type="ECO:0000256" key="1">
    <source>
        <dbReference type="ARBA" id="ARBA00004123"/>
    </source>
</evidence>
<evidence type="ECO:0000256" key="2">
    <source>
        <dbReference type="ARBA" id="ARBA00022723"/>
    </source>
</evidence>
<dbReference type="SUPFAM" id="SSF57701">
    <property type="entry name" value="Zn2/Cys6 DNA-binding domain"/>
    <property type="match status" value="1"/>
</dbReference>
<reference evidence="8" key="1">
    <citation type="journal article" date="2014" name="Genome Announc.">
        <title>Genome sequence and annotation of Acremonium chrysogenum, producer of the beta-lactam antibiotic cephalosporin C.</title>
        <authorList>
            <person name="Terfehr D."/>
            <person name="Dahlmann T.A."/>
            <person name="Specht T."/>
            <person name="Zadra I."/>
            <person name="Kuernsteiner H."/>
            <person name="Kueck U."/>
        </authorList>
    </citation>
    <scope>NUCLEOTIDE SEQUENCE [LARGE SCALE GENOMIC DNA]</scope>
    <source>
        <strain evidence="8">ATCC 11550 / CBS 779.69 / DSM 880 / IAM 14645 / JCM 23072 / IMI 49137</strain>
    </source>
</reference>
<dbReference type="CDD" id="cd12148">
    <property type="entry name" value="fungal_TF_MHR"/>
    <property type="match status" value="1"/>
</dbReference>
<dbReference type="SMART" id="SM00066">
    <property type="entry name" value="GAL4"/>
    <property type="match status" value="1"/>
</dbReference>
<feature type="domain" description="Zn(2)-C6 fungal-type" evidence="5">
    <location>
        <begin position="22"/>
        <end position="68"/>
    </location>
</feature>
<dbReference type="Gene3D" id="4.10.240.10">
    <property type="entry name" value="Zn(2)-C6 fungal-type DNA-binding domain"/>
    <property type="match status" value="1"/>
</dbReference>
<dbReference type="SMART" id="SM00906">
    <property type="entry name" value="Fungal_trans"/>
    <property type="match status" value="1"/>
</dbReference>
<dbReference type="InterPro" id="IPR007219">
    <property type="entry name" value="XnlR_reg_dom"/>
</dbReference>
<evidence type="ECO:0000259" key="6">
    <source>
        <dbReference type="SMART" id="SM00906"/>
    </source>
</evidence>
<dbReference type="InterPro" id="IPR001138">
    <property type="entry name" value="Zn2Cys6_DnaBD"/>
</dbReference>
<sequence>MLTEPPRPSMVDEGRRPVRKRRRLVVSCTECHRRKQKVCDRDLPCANCRSRNKESSCVYEKTAKGPPDDAAKKMSAPGSSKSASPNPDVLVLKADDGGEGDGSLTSVAAALGYSQAGATTMGFLKRIENSQGGSGEHHGGTHGSSLRTGGREDHLAVKEKFKALIRQLPPKTHLDRLLGIYLATFNYQYYLVEPGPFHSQLSAWHALPFRQLSTTGPHELSADMRVFPAVLFQMIATALLVVPEPSEAARGGKGSEEGERLAAEFGALKYAAGMTFEDLAGEYSDAGMAIVGLFDKRGMSITTIQAEFLRGAFLKFTGQVTDSWHMISVVIKDAQELGLHRDSLDPKPVDSSAEAALENEWLIQRRRKMFTVLAMWDISMSTFLGRPGTINRSHGLPTPPIDAVIPKDPSRTPVIPRDPRKDPPTPITGLLWLLELNQPLFDIQDLEKDGPHPRDDFAQVDRIHRRIMETEEAKPAIFRLENPDTRWDDNPETFWVRILRYHFASLHNFNLTVLHRPYIFHRRRSREEALRASLRIMEVAGRMFDGLPPDHWRNYNLFFGSFDALVLLSTIYIIFPREHPELKQSALRQFHWTIERFSAMCDRNPLARSAQGVLKAIQVKFTRAINSTAAPAPISGTTPVSSSTTTTTRGTTTGTDSMSTPPTTTGSGMEGVLGDQQQQQQGAPRPPPPQHPHDVASFIEPTVAAPMPMGRGDWSMEWLASLAPMYPTYDLLLNDLGVVDDGMMMPPLGGGGGGGGGGGKREVDVPPASMTGSDGNDGLLPWQFGGGFGEDTVWQFLNQYEPGTSG</sequence>
<dbReference type="InterPro" id="IPR050613">
    <property type="entry name" value="Sec_Metabolite_Reg"/>
</dbReference>
<feature type="compositionally biased region" description="Basic and acidic residues" evidence="4">
    <location>
        <begin position="61"/>
        <end position="72"/>
    </location>
</feature>
<gene>
    <name evidence="7" type="ORF">ACRE_043910</name>
</gene>
<evidence type="ECO:0000256" key="4">
    <source>
        <dbReference type="SAM" id="MobiDB-lite"/>
    </source>
</evidence>
<comment type="subcellular location">
    <subcellularLocation>
        <location evidence="1">Nucleus</location>
    </subcellularLocation>
</comment>
<evidence type="ECO:0000256" key="3">
    <source>
        <dbReference type="ARBA" id="ARBA00023242"/>
    </source>
</evidence>
<dbReference type="GO" id="GO:0003677">
    <property type="term" value="F:DNA binding"/>
    <property type="evidence" value="ECO:0007669"/>
    <property type="project" value="InterPro"/>
</dbReference>
<dbReference type="HOGENOM" id="CLU_013838_0_0_1"/>
<feature type="domain" description="Xylanolytic transcriptional activator regulatory" evidence="6">
    <location>
        <begin position="323"/>
        <end position="412"/>
    </location>
</feature>
<feature type="region of interest" description="Disordered" evidence="4">
    <location>
        <begin position="128"/>
        <end position="150"/>
    </location>
</feature>
<dbReference type="PANTHER" id="PTHR31001:SF87">
    <property type="entry name" value="COL-21"/>
    <property type="match status" value="1"/>
</dbReference>
<feature type="region of interest" description="Disordered" evidence="4">
    <location>
        <begin position="630"/>
        <end position="695"/>
    </location>
</feature>
<dbReference type="GO" id="GO:0008270">
    <property type="term" value="F:zinc ion binding"/>
    <property type="evidence" value="ECO:0007669"/>
    <property type="project" value="InterPro"/>
</dbReference>
<dbReference type="GO" id="GO:0006351">
    <property type="term" value="P:DNA-templated transcription"/>
    <property type="evidence" value="ECO:0007669"/>
    <property type="project" value="InterPro"/>
</dbReference>
<dbReference type="PANTHER" id="PTHR31001">
    <property type="entry name" value="UNCHARACTERIZED TRANSCRIPTIONAL REGULATORY PROTEIN"/>
    <property type="match status" value="1"/>
</dbReference>
<protein>
    <submittedName>
        <fullName evidence="7">Oleate activated transcription factor-like protein</fullName>
    </submittedName>
</protein>
<dbReference type="CDD" id="cd00067">
    <property type="entry name" value="GAL4"/>
    <property type="match status" value="1"/>
</dbReference>
<proteinExistence type="predicted"/>
<dbReference type="OrthoDB" id="10263753at2759"/>
<feature type="region of interest" description="Disordered" evidence="4">
    <location>
        <begin position="396"/>
        <end position="423"/>
    </location>
</feature>
<evidence type="ECO:0000313" key="7">
    <source>
        <dbReference type="EMBL" id="KFH44780.1"/>
    </source>
</evidence>
<dbReference type="Pfam" id="PF04082">
    <property type="entry name" value="Fungal_trans"/>
    <property type="match status" value="1"/>
</dbReference>
<accession>A0A086T5Z8</accession>
<keyword evidence="3" id="KW-0539">Nucleus</keyword>
<evidence type="ECO:0000259" key="5">
    <source>
        <dbReference type="SMART" id="SM00066"/>
    </source>
</evidence>
<feature type="region of interest" description="Disordered" evidence="4">
    <location>
        <begin position="56"/>
        <end position="97"/>
    </location>
</feature>
<name>A0A086T5Z8_HAPC1</name>
<dbReference type="AlphaFoldDB" id="A0A086T5Z8"/>
<dbReference type="Pfam" id="PF00172">
    <property type="entry name" value="Zn_clus"/>
    <property type="match status" value="1"/>
</dbReference>
<keyword evidence="2" id="KW-0479">Metal-binding</keyword>
<keyword evidence="8" id="KW-1185">Reference proteome</keyword>
<dbReference type="GO" id="GO:0005634">
    <property type="term" value="C:nucleus"/>
    <property type="evidence" value="ECO:0007669"/>
    <property type="project" value="UniProtKB-SubCell"/>
</dbReference>
<organism evidence="7 8">
    <name type="scientific">Hapsidospora chrysogenum (strain ATCC 11550 / CBS 779.69 / DSM 880 / IAM 14645 / JCM 23072 / IMI 49137)</name>
    <name type="common">Acremonium chrysogenum</name>
    <dbReference type="NCBI Taxonomy" id="857340"/>
    <lineage>
        <taxon>Eukaryota</taxon>
        <taxon>Fungi</taxon>
        <taxon>Dikarya</taxon>
        <taxon>Ascomycota</taxon>
        <taxon>Pezizomycotina</taxon>
        <taxon>Sordariomycetes</taxon>
        <taxon>Hypocreomycetidae</taxon>
        <taxon>Hypocreales</taxon>
        <taxon>Bionectriaceae</taxon>
        <taxon>Hapsidospora</taxon>
    </lineage>
</organism>
<dbReference type="Proteomes" id="UP000029964">
    <property type="component" value="Unassembled WGS sequence"/>
</dbReference>
<feature type="compositionally biased region" description="Low complexity" evidence="4">
    <location>
        <begin position="635"/>
        <end position="667"/>
    </location>
</feature>
<dbReference type="GO" id="GO:0000981">
    <property type="term" value="F:DNA-binding transcription factor activity, RNA polymerase II-specific"/>
    <property type="evidence" value="ECO:0007669"/>
    <property type="project" value="InterPro"/>
</dbReference>